<reference evidence="2 3" key="1">
    <citation type="journal article" date="2018" name="Elife">
        <title>Firefly genomes illuminate parallel origins of bioluminescence in beetles.</title>
        <authorList>
            <person name="Fallon T.R."/>
            <person name="Lower S.E."/>
            <person name="Chang C.H."/>
            <person name="Bessho-Uehara M."/>
            <person name="Martin G.J."/>
            <person name="Bewick A.J."/>
            <person name="Behringer M."/>
            <person name="Debat H.J."/>
            <person name="Wong I."/>
            <person name="Day J.C."/>
            <person name="Suvorov A."/>
            <person name="Silva C.J."/>
            <person name="Stanger-Hall K.F."/>
            <person name="Hall D.W."/>
            <person name="Schmitz R.J."/>
            <person name="Nelson D.R."/>
            <person name="Lewis S.M."/>
            <person name="Shigenobu S."/>
            <person name="Bybee S.M."/>
            <person name="Larracuente A.M."/>
            <person name="Oba Y."/>
            <person name="Weng J.K."/>
        </authorList>
    </citation>
    <scope>NUCLEOTIDE SEQUENCE [LARGE SCALE GENOMIC DNA]</scope>
    <source>
        <strain evidence="2">1611_PpyrPB1</strain>
        <tissue evidence="2">Whole body</tissue>
    </source>
</reference>
<feature type="domain" description="HAT C-terminal dimerisation" evidence="1">
    <location>
        <begin position="97"/>
        <end position="173"/>
    </location>
</feature>
<dbReference type="SUPFAM" id="SSF53098">
    <property type="entry name" value="Ribonuclease H-like"/>
    <property type="match status" value="1"/>
</dbReference>
<accession>A0A5N4B0R6</accession>
<dbReference type="InterPro" id="IPR008906">
    <property type="entry name" value="HATC_C_dom"/>
</dbReference>
<organism evidence="2 3">
    <name type="scientific">Photinus pyralis</name>
    <name type="common">Common eastern firefly</name>
    <name type="synonym">Lampyris pyralis</name>
    <dbReference type="NCBI Taxonomy" id="7054"/>
    <lineage>
        <taxon>Eukaryota</taxon>
        <taxon>Metazoa</taxon>
        <taxon>Ecdysozoa</taxon>
        <taxon>Arthropoda</taxon>
        <taxon>Hexapoda</taxon>
        <taxon>Insecta</taxon>
        <taxon>Pterygota</taxon>
        <taxon>Neoptera</taxon>
        <taxon>Endopterygota</taxon>
        <taxon>Coleoptera</taxon>
        <taxon>Polyphaga</taxon>
        <taxon>Elateriformia</taxon>
        <taxon>Elateroidea</taxon>
        <taxon>Lampyridae</taxon>
        <taxon>Lampyrinae</taxon>
        <taxon>Photinus</taxon>
    </lineage>
</organism>
<proteinExistence type="predicted"/>
<evidence type="ECO:0000313" key="2">
    <source>
        <dbReference type="EMBL" id="KAB0803108.1"/>
    </source>
</evidence>
<dbReference type="GO" id="GO:0046983">
    <property type="term" value="F:protein dimerization activity"/>
    <property type="evidence" value="ECO:0007669"/>
    <property type="project" value="InterPro"/>
</dbReference>
<dbReference type="InParanoid" id="A0A5N4B0R6"/>
<dbReference type="InterPro" id="IPR012337">
    <property type="entry name" value="RNaseH-like_sf"/>
</dbReference>
<evidence type="ECO:0000259" key="1">
    <source>
        <dbReference type="Pfam" id="PF05699"/>
    </source>
</evidence>
<name>A0A5N4B0R6_PHOPY</name>
<keyword evidence="3" id="KW-1185">Reference proteome</keyword>
<gene>
    <name evidence="2" type="ORF">PPYR_00078</name>
</gene>
<dbReference type="EMBL" id="VVIM01000001">
    <property type="protein sequence ID" value="KAB0803108.1"/>
    <property type="molecule type" value="Genomic_DNA"/>
</dbReference>
<sequence length="209" mass="24685">MNALRTKITSRMNEHFFGSKVKFALNKLGPQEKRKFEKEATEVYQRTLDYLSKFYDFENSPFNHFSSIDIRTNGSISFNQIMETVTACRIDVNQDALFDEIDILKSTLDKLKLEINFADFSVELYKIVSRILSVPVSNAYVERVFSLMSNLWTDERNRMRVDLVKAELCTKLNFNMSCQEFTEYIKRDEQKELLTCCKSNKKYSFKFKK</sequence>
<evidence type="ECO:0000313" key="3">
    <source>
        <dbReference type="Proteomes" id="UP000327044"/>
    </source>
</evidence>
<protein>
    <recommendedName>
        <fullName evidence="1">HAT C-terminal dimerisation domain-containing protein</fullName>
    </recommendedName>
</protein>
<comment type="caution">
    <text evidence="2">The sequence shown here is derived from an EMBL/GenBank/DDBJ whole genome shotgun (WGS) entry which is preliminary data.</text>
</comment>
<dbReference type="AlphaFoldDB" id="A0A5N4B0R6"/>
<dbReference type="Pfam" id="PF05699">
    <property type="entry name" value="Dimer_Tnp_hAT"/>
    <property type="match status" value="1"/>
</dbReference>
<dbReference type="Proteomes" id="UP000327044">
    <property type="component" value="Unassembled WGS sequence"/>
</dbReference>